<dbReference type="PANTHER" id="PTHR30619">
    <property type="entry name" value="DNA INTERNALIZATION/COMPETENCE PROTEIN COMEC/REC2"/>
    <property type="match status" value="1"/>
</dbReference>
<dbReference type="Pfam" id="PF00753">
    <property type="entry name" value="Lactamase_B"/>
    <property type="match status" value="1"/>
</dbReference>
<dbReference type="EMBL" id="CP041153">
    <property type="protein sequence ID" value="QDF74387.1"/>
    <property type="molecule type" value="Genomic_DNA"/>
</dbReference>
<dbReference type="Gene3D" id="3.60.15.10">
    <property type="entry name" value="Ribonuclease Z/Hydroxyacylglutathione hydrolase-like"/>
    <property type="match status" value="1"/>
</dbReference>
<evidence type="ECO:0000259" key="1">
    <source>
        <dbReference type="Pfam" id="PF00753"/>
    </source>
</evidence>
<reference evidence="2 3" key="1">
    <citation type="submission" date="2019-06" db="EMBL/GenBank/DDBJ databases">
        <title>Complete genome of Shewanella marisflavi ECSMB14101, a mussel settlement-inducing bacterium isolated from East China Sea.</title>
        <authorList>
            <person name="Yang J."/>
            <person name="Liang X."/>
            <person name="Chang R."/>
            <person name="Peng L."/>
        </authorList>
    </citation>
    <scope>NUCLEOTIDE SEQUENCE [LARGE SCALE GENOMIC DNA]</scope>
    <source>
        <strain evidence="2 3">ECSMB14101</strain>
    </source>
</reference>
<dbReference type="PANTHER" id="PTHR30619:SF1">
    <property type="entry name" value="RECOMBINATION PROTEIN 2"/>
    <property type="match status" value="1"/>
</dbReference>
<dbReference type="InterPro" id="IPR036866">
    <property type="entry name" value="RibonucZ/Hydroxyglut_hydro"/>
</dbReference>
<organism evidence="2 3">
    <name type="scientific">Shewanella marisflavi</name>
    <dbReference type="NCBI Taxonomy" id="260364"/>
    <lineage>
        <taxon>Bacteria</taxon>
        <taxon>Pseudomonadati</taxon>
        <taxon>Pseudomonadota</taxon>
        <taxon>Gammaproteobacteria</taxon>
        <taxon>Alteromonadales</taxon>
        <taxon>Shewanellaceae</taxon>
        <taxon>Shewanella</taxon>
    </lineage>
</organism>
<gene>
    <name evidence="2" type="ORF">FGA12_03945</name>
</gene>
<dbReference type="InterPro" id="IPR052159">
    <property type="entry name" value="Competence_DNA_uptake"/>
</dbReference>
<evidence type="ECO:0000313" key="3">
    <source>
        <dbReference type="Proteomes" id="UP000318758"/>
    </source>
</evidence>
<accession>A0ABX5WIR1</accession>
<proteinExistence type="predicted"/>
<evidence type="ECO:0000313" key="2">
    <source>
        <dbReference type="EMBL" id="QDF74387.1"/>
    </source>
</evidence>
<name>A0ABX5WIR1_9GAMM</name>
<feature type="domain" description="Metallo-beta-lactamase" evidence="1">
    <location>
        <begin position="29"/>
        <end position="281"/>
    </location>
</feature>
<sequence length="362" mass="40658">MEDFYEIDFLNVESKKSGDATCIRYQSNGKKRIHVVDGGFQATGEKIVEHINEYYSSPSYIDSVVVTHPDGDHAGGLRTVLEKYDVGEIWMLRPWLYADELIERFKRFTSVDNLVKRLKDLYPNIVALEDIAKEKGIAIREPFQGTTIGEFKVLAPSKERYLNLIVESDKTPEKVEDESNIFKGIFDKLQDGVVALEEFVSALWGNENFSPEPTSAENEMSVVQYANLCGNKILLTGDAGRNALSEAADYAPNIDLILPGIDTFQVPHHGSRRNVSTELLDRWLGEKPLLKPNSNDTNFTAVISASKEDEHHPRKAVVRGMIHRKGKVISTESNGLCTQRNAPQREGWTAVTPLAYPEEQES</sequence>
<dbReference type="InterPro" id="IPR001279">
    <property type="entry name" value="Metallo-B-lactamas"/>
</dbReference>
<protein>
    <submittedName>
        <fullName evidence="2">MBL fold metallo-hydrolase</fullName>
    </submittedName>
</protein>
<dbReference type="SUPFAM" id="SSF56281">
    <property type="entry name" value="Metallo-hydrolase/oxidoreductase"/>
    <property type="match status" value="1"/>
</dbReference>
<dbReference type="RefSeq" id="WP_033539697.1">
    <property type="nucleotide sequence ID" value="NZ_CP041153.1"/>
</dbReference>
<dbReference type="Proteomes" id="UP000318758">
    <property type="component" value="Chromosome"/>
</dbReference>
<keyword evidence="3" id="KW-1185">Reference proteome</keyword>